<accession>A0A1H3KTC0</accession>
<evidence type="ECO:0000256" key="1">
    <source>
        <dbReference type="SAM" id="MobiDB-lite"/>
    </source>
</evidence>
<dbReference type="AlphaFoldDB" id="A0A1H3KTC0"/>
<evidence type="ECO:0000313" key="2">
    <source>
        <dbReference type="EMBL" id="SDY55361.1"/>
    </source>
</evidence>
<sequence length="57" mass="6600">MTDFVVNDCVKFAGRHREVTKIEEQLNGGHLLMSPLQRDSFANPPWPSPTRQLDKYE</sequence>
<feature type="region of interest" description="Disordered" evidence="1">
    <location>
        <begin position="35"/>
        <end position="57"/>
    </location>
</feature>
<reference evidence="3" key="1">
    <citation type="submission" date="2016-10" db="EMBL/GenBank/DDBJ databases">
        <authorList>
            <person name="Varghese N."/>
            <person name="Submissions S."/>
        </authorList>
    </citation>
    <scope>NUCLEOTIDE SEQUENCE [LARGE SCALE GENOMIC DNA]</scope>
    <source>
        <strain evidence="3">CGMCC 1.10118</strain>
    </source>
</reference>
<proteinExistence type="predicted"/>
<evidence type="ECO:0000313" key="3">
    <source>
        <dbReference type="Proteomes" id="UP000199170"/>
    </source>
</evidence>
<dbReference type="STRING" id="660517.SAMN04487946_12218"/>
<name>A0A1H3KTC0_9EURY</name>
<keyword evidence="3" id="KW-1185">Reference proteome</keyword>
<protein>
    <submittedName>
        <fullName evidence="2">Uncharacterized protein</fullName>
    </submittedName>
</protein>
<organism evidence="2 3">
    <name type="scientific">Halobellus clavatus</name>
    <dbReference type="NCBI Taxonomy" id="660517"/>
    <lineage>
        <taxon>Archaea</taxon>
        <taxon>Methanobacteriati</taxon>
        <taxon>Methanobacteriota</taxon>
        <taxon>Stenosarchaea group</taxon>
        <taxon>Halobacteria</taxon>
        <taxon>Halobacteriales</taxon>
        <taxon>Haloferacaceae</taxon>
        <taxon>Halobellus</taxon>
    </lineage>
</organism>
<dbReference type="EMBL" id="FNPB01000022">
    <property type="protein sequence ID" value="SDY55361.1"/>
    <property type="molecule type" value="Genomic_DNA"/>
</dbReference>
<gene>
    <name evidence="2" type="ORF">SAMN04487946_12218</name>
</gene>
<dbReference type="Proteomes" id="UP000199170">
    <property type="component" value="Unassembled WGS sequence"/>
</dbReference>